<evidence type="ECO:0000313" key="2">
    <source>
        <dbReference type="Proteomes" id="UP000471082"/>
    </source>
</evidence>
<dbReference type="RefSeq" id="WP_046935253.1">
    <property type="nucleotide sequence ID" value="NZ_JAKHFX010000008.1"/>
</dbReference>
<accession>A0A6P0GZB6</accession>
<dbReference type="Proteomes" id="UP000471082">
    <property type="component" value="Unassembled WGS sequence"/>
</dbReference>
<gene>
    <name evidence="1" type="ORF">G3W61_18715</name>
</gene>
<sequence>MYPKHVDVSTLDSDDLVELRDGRKIYIVPDDDMDRVDVFDVQGAPIGAFHFAMIQDADGSYWHHLTWQYLDAQDGYRRCGIGQKVLEIAIDLWDTRITAGESDGNKSSLGDHLQGDGVPFVARMREKGLIARSSYDPAPEAKWDED</sequence>
<evidence type="ECO:0000313" key="1">
    <source>
        <dbReference type="EMBL" id="NEL78254.1"/>
    </source>
</evidence>
<reference evidence="1 2" key="1">
    <citation type="submission" date="2019-11" db="EMBL/GenBank/DDBJ databases">
        <title>Genome-resolved metagenomics to study the prevalence of co-infection and intraspecific heterogeneity among plant pathogen metapopulations.</title>
        <authorList>
            <person name="Newberry E."/>
            <person name="Bhandari R."/>
            <person name="Kemble J."/>
            <person name="Sikora E."/>
            <person name="Potnis N."/>
        </authorList>
    </citation>
    <scope>NUCLEOTIDE SEQUENCE [LARGE SCALE GENOMIC DNA]</scope>
    <source>
        <strain evidence="1">Xp_Tom_Tuscaloosa_18b</strain>
    </source>
</reference>
<organism evidence="1 2">
    <name type="scientific">Xanthomonas perforans</name>
    <dbReference type="NCBI Taxonomy" id="442694"/>
    <lineage>
        <taxon>Bacteria</taxon>
        <taxon>Pseudomonadati</taxon>
        <taxon>Pseudomonadota</taxon>
        <taxon>Gammaproteobacteria</taxon>
        <taxon>Lysobacterales</taxon>
        <taxon>Lysobacteraceae</taxon>
        <taxon>Xanthomonas</taxon>
    </lineage>
</organism>
<dbReference type="AlphaFoldDB" id="A0A6P0GZB6"/>
<dbReference type="EMBL" id="JAAGYU010000114">
    <property type="protein sequence ID" value="NEL78254.1"/>
    <property type="molecule type" value="Genomic_DNA"/>
</dbReference>
<protein>
    <submittedName>
        <fullName evidence="1">Uncharacterized protein</fullName>
    </submittedName>
</protein>
<proteinExistence type="predicted"/>
<comment type="caution">
    <text evidence="1">The sequence shown here is derived from an EMBL/GenBank/DDBJ whole genome shotgun (WGS) entry which is preliminary data.</text>
</comment>
<name>A0A6P0GZB6_XANPE</name>